<comment type="subcellular location">
    <subcellularLocation>
        <location evidence="1">Membrane</location>
        <topology evidence="1">Multi-pass membrane protein</topology>
    </subcellularLocation>
</comment>
<evidence type="ECO:0000256" key="1">
    <source>
        <dbReference type="ARBA" id="ARBA00004141"/>
    </source>
</evidence>
<feature type="transmembrane region" description="Helical" evidence="3">
    <location>
        <begin position="233"/>
        <end position="253"/>
    </location>
</feature>
<dbReference type="GO" id="GO:0022857">
    <property type="term" value="F:transmembrane transporter activity"/>
    <property type="evidence" value="ECO:0007669"/>
    <property type="project" value="InterPro"/>
</dbReference>
<feature type="transmembrane region" description="Helical" evidence="3">
    <location>
        <begin position="150"/>
        <end position="170"/>
    </location>
</feature>
<evidence type="ECO:0000313" key="5">
    <source>
        <dbReference type="EMBL" id="KAI9273103.1"/>
    </source>
</evidence>
<dbReference type="EMBL" id="JAIXMP010000005">
    <property type="protein sequence ID" value="KAI9273103.1"/>
    <property type="molecule type" value="Genomic_DNA"/>
</dbReference>
<reference evidence="5" key="2">
    <citation type="submission" date="2023-02" db="EMBL/GenBank/DDBJ databases">
        <authorList>
            <consortium name="DOE Joint Genome Institute"/>
            <person name="Mondo S.J."/>
            <person name="Chang Y."/>
            <person name="Wang Y."/>
            <person name="Ahrendt S."/>
            <person name="Andreopoulos W."/>
            <person name="Barry K."/>
            <person name="Beard J."/>
            <person name="Benny G.L."/>
            <person name="Blankenship S."/>
            <person name="Bonito G."/>
            <person name="Cuomo C."/>
            <person name="Desiro A."/>
            <person name="Gervers K.A."/>
            <person name="Hundley H."/>
            <person name="Kuo A."/>
            <person name="LaButti K."/>
            <person name="Lang B.F."/>
            <person name="Lipzen A."/>
            <person name="O'Donnell K."/>
            <person name="Pangilinan J."/>
            <person name="Reynolds N."/>
            <person name="Sandor L."/>
            <person name="Smith M.W."/>
            <person name="Tsang A."/>
            <person name="Grigoriev I.V."/>
            <person name="Stajich J.E."/>
            <person name="Spatafora J.W."/>
        </authorList>
    </citation>
    <scope>NUCLEOTIDE SEQUENCE</scope>
    <source>
        <strain evidence="5">RSA 2281</strain>
    </source>
</reference>
<dbReference type="Gene3D" id="1.20.1250.20">
    <property type="entry name" value="MFS general substrate transporter like domains"/>
    <property type="match status" value="2"/>
</dbReference>
<dbReference type="InterPro" id="IPR036259">
    <property type="entry name" value="MFS_trans_sf"/>
</dbReference>
<evidence type="ECO:0000259" key="4">
    <source>
        <dbReference type="PROSITE" id="PS50850"/>
    </source>
</evidence>
<sequence length="389" mass="42111">FAILFFMIGVIQDIYLKSGIFSPDSHDITTQLTLVGTIYQGLSNVGVLICNFLYDRLGARKLTILGAFLVFGGFMLTGIATSVWHIYLSLSVASSIGGAIMYGVSLRCIPQWFVKKRATAFGIPASSGALGGLVFPFIITKVYSTLGHHWIFYVLGFISLATSTIAVVFLKDQLGQKNKQVVKNKKTKNFDLSVLKQNDMVLWMINGPLALSGRLVVFIFLPSYGTHVGMSGTQVATVTSIAAGSQFFGRICLGIIGDWIGHMNMYIVSMGISSLSIFVMWMLANSFASLAGFSVIFGFFSGAYILVNPPIAVSIVGMDKYPCAINFSMIINLLVIAIPAITSSVGTANNGSNDPFLPYKITGGTLYGVCVLLTLILKFRRNPKIFAKI</sequence>
<dbReference type="GO" id="GO:0016020">
    <property type="term" value="C:membrane"/>
    <property type="evidence" value="ECO:0007669"/>
    <property type="project" value="UniProtKB-SubCell"/>
</dbReference>
<feature type="transmembrane region" description="Helical" evidence="3">
    <location>
        <begin position="290"/>
        <end position="311"/>
    </location>
</feature>
<gene>
    <name evidence="5" type="ORF">BDA99DRAFT_432617</name>
</gene>
<dbReference type="InterPro" id="IPR020846">
    <property type="entry name" value="MFS_dom"/>
</dbReference>
<dbReference type="PROSITE" id="PS50850">
    <property type="entry name" value="MFS"/>
    <property type="match status" value="1"/>
</dbReference>
<comment type="caution">
    <text evidence="5">The sequence shown here is derived from an EMBL/GenBank/DDBJ whole genome shotgun (WGS) entry which is preliminary data.</text>
</comment>
<evidence type="ECO:0000313" key="6">
    <source>
        <dbReference type="Proteomes" id="UP001209540"/>
    </source>
</evidence>
<dbReference type="Proteomes" id="UP001209540">
    <property type="component" value="Unassembled WGS sequence"/>
</dbReference>
<keyword evidence="6" id="KW-1185">Reference proteome</keyword>
<feature type="non-terminal residue" evidence="5">
    <location>
        <position position="1"/>
    </location>
</feature>
<dbReference type="SUPFAM" id="SSF103473">
    <property type="entry name" value="MFS general substrate transporter"/>
    <property type="match status" value="1"/>
</dbReference>
<dbReference type="InterPro" id="IPR050327">
    <property type="entry name" value="Proton-linked_MCT"/>
</dbReference>
<dbReference type="AlphaFoldDB" id="A0AAD5KJA6"/>
<evidence type="ECO:0000256" key="3">
    <source>
        <dbReference type="SAM" id="Phobius"/>
    </source>
</evidence>
<keyword evidence="3" id="KW-0812">Transmembrane</keyword>
<organism evidence="5 6">
    <name type="scientific">Phascolomyces articulosus</name>
    <dbReference type="NCBI Taxonomy" id="60185"/>
    <lineage>
        <taxon>Eukaryota</taxon>
        <taxon>Fungi</taxon>
        <taxon>Fungi incertae sedis</taxon>
        <taxon>Mucoromycota</taxon>
        <taxon>Mucoromycotina</taxon>
        <taxon>Mucoromycetes</taxon>
        <taxon>Mucorales</taxon>
        <taxon>Lichtheimiaceae</taxon>
        <taxon>Phascolomyces</taxon>
    </lineage>
</organism>
<feature type="transmembrane region" description="Helical" evidence="3">
    <location>
        <begin position="118"/>
        <end position="138"/>
    </location>
</feature>
<dbReference type="Pfam" id="PF07690">
    <property type="entry name" value="MFS_1"/>
    <property type="match status" value="1"/>
</dbReference>
<keyword evidence="3" id="KW-1133">Transmembrane helix</keyword>
<reference evidence="5" key="1">
    <citation type="journal article" date="2022" name="IScience">
        <title>Evolution of zygomycete secretomes and the origins of terrestrial fungal ecologies.</title>
        <authorList>
            <person name="Chang Y."/>
            <person name="Wang Y."/>
            <person name="Mondo S."/>
            <person name="Ahrendt S."/>
            <person name="Andreopoulos W."/>
            <person name="Barry K."/>
            <person name="Beard J."/>
            <person name="Benny G.L."/>
            <person name="Blankenship S."/>
            <person name="Bonito G."/>
            <person name="Cuomo C."/>
            <person name="Desiro A."/>
            <person name="Gervers K.A."/>
            <person name="Hundley H."/>
            <person name="Kuo A."/>
            <person name="LaButti K."/>
            <person name="Lang B.F."/>
            <person name="Lipzen A."/>
            <person name="O'Donnell K."/>
            <person name="Pangilinan J."/>
            <person name="Reynolds N."/>
            <person name="Sandor L."/>
            <person name="Smith M.E."/>
            <person name="Tsang A."/>
            <person name="Grigoriev I.V."/>
            <person name="Stajich J.E."/>
            <person name="Spatafora J.W."/>
        </authorList>
    </citation>
    <scope>NUCLEOTIDE SEQUENCE</scope>
    <source>
        <strain evidence="5">RSA 2281</strain>
    </source>
</reference>
<dbReference type="InterPro" id="IPR011701">
    <property type="entry name" value="MFS"/>
</dbReference>
<feature type="transmembrane region" description="Helical" evidence="3">
    <location>
        <begin position="323"/>
        <end position="341"/>
    </location>
</feature>
<feature type="transmembrane region" description="Helical" evidence="3">
    <location>
        <begin position="86"/>
        <end position="106"/>
    </location>
</feature>
<evidence type="ECO:0000256" key="2">
    <source>
        <dbReference type="ARBA" id="ARBA00006727"/>
    </source>
</evidence>
<name>A0AAD5KJA6_9FUNG</name>
<feature type="domain" description="Major facilitator superfamily (MFS) profile" evidence="4">
    <location>
        <begin position="1"/>
        <end position="174"/>
    </location>
</feature>
<dbReference type="PANTHER" id="PTHR11360">
    <property type="entry name" value="MONOCARBOXYLATE TRANSPORTER"/>
    <property type="match status" value="1"/>
</dbReference>
<keyword evidence="3" id="KW-0472">Membrane</keyword>
<accession>A0AAD5KJA6</accession>
<proteinExistence type="inferred from homology"/>
<feature type="transmembrane region" description="Helical" evidence="3">
    <location>
        <begin position="200"/>
        <end position="221"/>
    </location>
</feature>
<dbReference type="PANTHER" id="PTHR11360:SF284">
    <property type="entry name" value="EG:103B4.3 PROTEIN-RELATED"/>
    <property type="match status" value="1"/>
</dbReference>
<feature type="transmembrane region" description="Helical" evidence="3">
    <location>
        <begin position="361"/>
        <end position="379"/>
    </location>
</feature>
<feature type="transmembrane region" description="Helical" evidence="3">
    <location>
        <begin position="265"/>
        <end position="284"/>
    </location>
</feature>
<protein>
    <submittedName>
        <fullName evidence="5">Major facilitator superfamily domain-containing protein</fullName>
    </submittedName>
</protein>
<feature type="transmembrane region" description="Helical" evidence="3">
    <location>
        <begin position="62"/>
        <end position="80"/>
    </location>
</feature>
<comment type="similarity">
    <text evidence="2">Belongs to the major facilitator superfamily. Monocarboxylate porter (TC 2.A.1.13) family.</text>
</comment>